<evidence type="ECO:0000256" key="3">
    <source>
        <dbReference type="ARBA" id="ARBA00023326"/>
    </source>
</evidence>
<gene>
    <name evidence="6" type="ORF">CA267_007455</name>
</gene>
<evidence type="ECO:0000259" key="4">
    <source>
        <dbReference type="Pfam" id="PF00759"/>
    </source>
</evidence>
<dbReference type="SUPFAM" id="SSF48208">
    <property type="entry name" value="Six-hairpin glycosidases"/>
    <property type="match status" value="1"/>
</dbReference>
<dbReference type="OrthoDB" id="5936802at2"/>
<keyword evidence="3" id="KW-0624">Polysaccharide degradation</keyword>
<dbReference type="CDD" id="cd02850">
    <property type="entry name" value="E_set_Cellulase_N"/>
    <property type="match status" value="1"/>
</dbReference>
<name>A0A6M4MHW0_9ALTE</name>
<evidence type="ECO:0000313" key="6">
    <source>
        <dbReference type="EMBL" id="QJR82774.1"/>
    </source>
</evidence>
<comment type="similarity">
    <text evidence="1">Belongs to the glycosyl hydrolase 9 (cellulase E) family.</text>
</comment>
<protein>
    <submittedName>
        <fullName evidence="6">Glycoside hydrolase family 9 protein</fullName>
    </submittedName>
</protein>
<dbReference type="InterPro" id="IPR008928">
    <property type="entry name" value="6-hairpin_glycosidase_sf"/>
</dbReference>
<evidence type="ECO:0000256" key="1">
    <source>
        <dbReference type="ARBA" id="ARBA00007072"/>
    </source>
</evidence>
<keyword evidence="6" id="KW-0378">Hydrolase</keyword>
<dbReference type="Pfam" id="PF02927">
    <property type="entry name" value="CelD_N"/>
    <property type="match status" value="1"/>
</dbReference>
<dbReference type="InterPro" id="IPR013783">
    <property type="entry name" value="Ig-like_fold"/>
</dbReference>
<proteinExistence type="inferred from homology"/>
<keyword evidence="7" id="KW-1185">Reference proteome</keyword>
<dbReference type="Gene3D" id="1.50.10.10">
    <property type="match status" value="1"/>
</dbReference>
<reference evidence="7" key="1">
    <citation type="submission" date="2014-12" db="EMBL/GenBank/DDBJ databases">
        <title>Complete genome sequence of a multi-drug resistant Klebsiella pneumoniae.</title>
        <authorList>
            <person name="Hua X."/>
            <person name="Chen Q."/>
            <person name="Li X."/>
            <person name="Feng Y."/>
            <person name="Ruan Z."/>
            <person name="Yu Y."/>
        </authorList>
    </citation>
    <scope>NUCLEOTIDE SEQUENCE [LARGE SCALE GENOMIC DNA]</scope>
    <source>
        <strain evidence="7">5.12</strain>
    </source>
</reference>
<dbReference type="SUPFAM" id="SSF81296">
    <property type="entry name" value="E set domains"/>
    <property type="match status" value="1"/>
</dbReference>
<dbReference type="GO" id="GO:0000272">
    <property type="term" value="P:polysaccharide catabolic process"/>
    <property type="evidence" value="ECO:0007669"/>
    <property type="project" value="UniProtKB-KW"/>
</dbReference>
<dbReference type="Gene3D" id="2.60.40.10">
    <property type="entry name" value="Immunoglobulins"/>
    <property type="match status" value="1"/>
</dbReference>
<evidence type="ECO:0000313" key="7">
    <source>
        <dbReference type="Proteomes" id="UP000219285"/>
    </source>
</evidence>
<feature type="domain" description="Glycoside hydrolase family 9" evidence="4">
    <location>
        <begin position="372"/>
        <end position="749"/>
    </location>
</feature>
<dbReference type="Proteomes" id="UP000219285">
    <property type="component" value="Chromosome"/>
</dbReference>
<reference evidence="6 7" key="2">
    <citation type="submission" date="2020-04" db="EMBL/GenBank/DDBJ databases">
        <title>Complete genome sequence of Alteromonas pelagimontana 5.12T.</title>
        <authorList>
            <person name="Sinha R.K."/>
            <person name="Krishnan K.P."/>
            <person name="Kurian J.P."/>
        </authorList>
    </citation>
    <scope>NUCLEOTIDE SEQUENCE [LARGE SCALE GENOMIC DNA]</scope>
    <source>
        <strain evidence="6 7">5.12</strain>
    </source>
</reference>
<dbReference type="AlphaFoldDB" id="A0A6M4MHW0"/>
<dbReference type="InterPro" id="IPR001701">
    <property type="entry name" value="Glyco_hydro_9"/>
</dbReference>
<accession>A0A6M4MHW0</accession>
<dbReference type="GO" id="GO:0008810">
    <property type="term" value="F:cellulase activity"/>
    <property type="evidence" value="ECO:0007669"/>
    <property type="project" value="InterPro"/>
</dbReference>
<organism evidence="6 7">
    <name type="scientific">Alteromonas pelagimontana</name>
    <dbReference type="NCBI Taxonomy" id="1858656"/>
    <lineage>
        <taxon>Bacteria</taxon>
        <taxon>Pseudomonadati</taxon>
        <taxon>Pseudomonadota</taxon>
        <taxon>Gammaproteobacteria</taxon>
        <taxon>Alteromonadales</taxon>
        <taxon>Alteromonadaceae</taxon>
        <taxon>Alteromonas/Salinimonas group</taxon>
        <taxon>Alteromonas</taxon>
    </lineage>
</organism>
<dbReference type="Pfam" id="PF00759">
    <property type="entry name" value="Glyco_hydro_9"/>
    <property type="match status" value="1"/>
</dbReference>
<evidence type="ECO:0000256" key="2">
    <source>
        <dbReference type="ARBA" id="ARBA00023277"/>
    </source>
</evidence>
<feature type="domain" description="Cellulase Ig-like" evidence="5">
    <location>
        <begin position="255"/>
        <end position="332"/>
    </location>
</feature>
<dbReference type="InterPro" id="IPR014756">
    <property type="entry name" value="Ig_E-set"/>
</dbReference>
<dbReference type="InterPro" id="IPR012341">
    <property type="entry name" value="6hp_glycosidase-like_sf"/>
</dbReference>
<dbReference type="KEGG" id="apel:CA267_007455"/>
<sequence>MVIAGFLLQPGSSESASLTLNEKEYFETQGLNILVFSNWYNGLFGDSKISGVEVIHHGNRMATNGDIRLSATPEQWDPIPEFISRKVNEKEQSIEAFLRYPDYNFSYSVKATPVENGVEISVNVPKAVPAALVGKAGFNMEFLPATYFEASFLADGNPGHFPIYPTGKKEIIGSVEPEALASGKHLVLAPEDTKRRISIRSNESTLNLYDGRGKAQNGWFVVRGLLPKNKTGEVLKWAITASIQENWLRQPVIGHSQVGYLPSQQKNAVIELDENTPALAEAKLLQVQPDGSKTVVLSEKPQPWGSYTRYQYATFDFSSVTTPGLYQLQYDDTVTASFPIGDSVYKSAWHPTLDHYFPVQMDHMLINEAYRVWHGASHLDDALQAPLNHEHFDLYAQGPTTDTPYQPGEHIPGLNVGGWYDAGDYDIRTQTQYATVSTLVAAWEEFALTRDTTLVDYERQYVDIHVPDGKPDILQQIEHGTLALVGQFDAVGHAIPGIIVPDISQYTHLGDGLTMTDNLIYQSAMKETEADGVNSGKFDDRWAFTSKSTPLNYGSIAALVAASRALADYNPQLAERSFTTAEKAWDEEAAKQPDIFNHGNTTGGRLEPEKLKAAVELLITTKENKYKQAVAELLPEIEQHFGENAILAVRALPLMDKEYRNRVKAAAGAYKQELDVIAQQTPYGVLITEGGWAGNGTVLQMAVNQYYLHKAFPEMFSTQSIYRALDYIYGTHPDSDISFVSNVGTESKKVAYGMNRADYSFISGAIVPGVLILKPDLPENKEDWPFMWGENEYVINLGATYIFTVNAAQALANQH</sequence>
<dbReference type="InterPro" id="IPR004197">
    <property type="entry name" value="Cellulase_Ig-like"/>
</dbReference>
<keyword evidence="2" id="KW-0119">Carbohydrate metabolism</keyword>
<evidence type="ECO:0000259" key="5">
    <source>
        <dbReference type="Pfam" id="PF02927"/>
    </source>
</evidence>
<dbReference type="EMBL" id="CP052766">
    <property type="protein sequence ID" value="QJR82774.1"/>
    <property type="molecule type" value="Genomic_DNA"/>
</dbReference>